<evidence type="ECO:0000313" key="3">
    <source>
        <dbReference type="EMBL" id="AAX84851.1"/>
    </source>
</evidence>
<dbReference type="KEGG" id="vg:5076601"/>
<accession>Q52PM3</accession>
<evidence type="ECO:0000256" key="1">
    <source>
        <dbReference type="SAM" id="MobiDB-lite"/>
    </source>
</evidence>
<dbReference type="OrthoDB" id="6443at10239"/>
<feature type="compositionally biased region" description="Pro residues" evidence="1">
    <location>
        <begin position="432"/>
        <end position="452"/>
    </location>
</feature>
<name>Q52PM3_9CAUD</name>
<protein>
    <submittedName>
        <fullName evidence="3">Putative phage structural protein</fullName>
    </submittedName>
</protein>
<dbReference type="Proteomes" id="UP000001305">
    <property type="component" value="Segment"/>
</dbReference>
<keyword evidence="4" id="KW-1185">Reference proteome</keyword>
<dbReference type="InterPro" id="IPR025129">
    <property type="entry name" value="DUF4055"/>
</dbReference>
<feature type="region of interest" description="Disordered" evidence="1">
    <location>
        <begin position="423"/>
        <end position="452"/>
    </location>
</feature>
<evidence type="ECO:0000259" key="2">
    <source>
        <dbReference type="Pfam" id="PF13264"/>
    </source>
</evidence>
<sequence length="452" mass="50214">MPIETKHPEYLAYENDWIDCRVASLGQREVKKKGVRFLPKLSGQTDDMYNAYKQRALFYSITSKTLSALSGMVLDQPPVITHPDAMSKYFEDQSGIQFYEVFTRAVEETLLMGRVGVFIDRPLTGGDPYISVYTTENILNWEEDEDGRLLMVVLREFYTVRDTADRYVQNIRVRYRCLELVDGLLQITVHETQDGKVWELAKTSTIQNVGVTMDYIPFFCITPSGLSMTPAKPPMIDIVDINYSHYRTSADLEHGRHFTGLPTPWITGAESQSTMHIGSTKAWVIPEVAAKVGFLEFTGQGLQSLEKALSEKQAQLASLSARLIDNSTRGSEATETVKLRYMSETASLKSVTRAVEALLNKAYSCIMDMESMGGTLNIKLNSAFLDSKLTAAELKAWVEAYLSGGISKEIYIHALKVGKVLPPPGESMGVIPDPPAPEPSPSNTPPNPSSKA</sequence>
<evidence type="ECO:0000313" key="4">
    <source>
        <dbReference type="Proteomes" id="UP000001305"/>
    </source>
</evidence>
<feature type="domain" description="DUF4055" evidence="2">
    <location>
        <begin position="234"/>
        <end position="363"/>
    </location>
</feature>
<dbReference type="GeneID" id="5076601"/>
<reference evidence="3 4" key="1">
    <citation type="submission" date="2005-03" db="EMBL/GenBank/DDBJ databases">
        <title>Sequencing of bacteriophage Xp15 from Xanthomonas campestris pv. pelargonii and identification of the lysis genes.</title>
        <authorList>
            <person name="Ramadugu C."/>
            <person name="Gabriel D.W."/>
        </authorList>
    </citation>
    <scope>NUCLEOTIDE SEQUENCE [LARGE SCALE GENOMIC DNA]</scope>
</reference>
<dbReference type="Pfam" id="PF13264">
    <property type="entry name" value="DUF4055"/>
    <property type="match status" value="1"/>
</dbReference>
<organism evidence="3 4">
    <name type="scientific">Xanthomonas phage Xp15</name>
    <dbReference type="NCBI Taxonomy" id="322855"/>
    <lineage>
        <taxon>Viruses</taxon>
        <taxon>Duplodnaviria</taxon>
        <taxon>Heunggongvirae</taxon>
        <taxon>Uroviricota</taxon>
        <taxon>Caudoviricetes</taxon>
        <taxon>Alachuavirus</taxon>
        <taxon>Alachuavirus Xp15</taxon>
    </lineage>
</organism>
<proteinExistence type="predicted"/>
<dbReference type="EMBL" id="AY986977">
    <property type="protein sequence ID" value="AAX84851.1"/>
    <property type="molecule type" value="Genomic_DNA"/>
</dbReference>
<dbReference type="RefSeq" id="YP_239276.1">
    <property type="nucleotide sequence ID" value="NC_007024.1"/>
</dbReference>